<dbReference type="EMBL" id="JAJVKT010000020">
    <property type="protein sequence ID" value="MCE7510095.1"/>
    <property type="molecule type" value="Genomic_DNA"/>
</dbReference>
<evidence type="ECO:0000313" key="3">
    <source>
        <dbReference type="Proteomes" id="UP001107961"/>
    </source>
</evidence>
<dbReference type="CDD" id="cd20706">
    <property type="entry name" value="MIX_II"/>
    <property type="match status" value="1"/>
</dbReference>
<sequence length="983" mass="107218">MSDTSTARRAPVRIDPVSGYPAIQWNLTPPDQRDKVQVCLPEPQQARILYPVRYGITRAPFPAGDFPDMDLSGYEGLGEGWHFGLRTLRPLTYVYLLAQVKEEWRIRVWQVAEDGYFNPISSVSTEEASQPPWQDMPTLPEVTAALPYITAPLPTPELDVGERAWLLVSDSRLTRGVLDALTSDQDGLRSQLATEIRLTDDGPQSHTGDTAPLADLPGLNGDLDAFVWSESNSPVTPANQLLSLLDASVSPRCGVMQRHPAKVVAVHDTTGVMSELGHLAGIELEALQSYSADAARKLRISEWIDLLGEMKRREVEMDTFRNDPVGSALPGGVAGGAANAARDRAYQEGLDAEAGRLAMVRNEERHQFVNDHPNNMERLGEAVTQAAAAATQVYRSIKARHNATLMLYDETDRENYLALRRVVTFSLGVLTLDDEGVNEVSGELAESGPTGIMERVLLGHPQVSEYVRWRSSAARFARNVVGEVIEKLNTVISSFPADSASRQLSLVVGALVAKGRLGSINELWRTPYGPALEILSGETGVKRQVPLSEAGAWLRDRTGGRGVNGFRPITVARAANEVVELYESQQVQAQIEADQRGLSQRMHFWHGTKLGISGLGIWWSLENAAAAIKKLGRDDGMVLANSLNLGSAMLATSAGVTGGIQAVLDIRRNQARIAADQALEQSMEKQVDLLGNWALGLAAGAALVTFVKDAVVTPIFNEDGNEAAISMTGGILQLGNASLGMLHLTARLADQAEKMGATAARGRITQSATQVMSRLESGGAALRGLGRFARASNWVGWVMLAVEASYVAVRHWHDTTVEENKVLRWMAGSVWGNGSIPAWFGLSDEEVTTLDADAELKEFYRMFREPSIETNTDTLKWLSGNLPLVSSYRRWTTGSPYPEGVEQIAILLPGWQAQVSSVRVTVSAPQTIPPVEDQIYTEENASVSVERGLGIMMIDTNNPYVSVKVRYYVNGFSDPELMYEVEN</sequence>
<accession>A0A9Q3W3U4</accession>
<gene>
    <name evidence="2" type="ORF">LZG35_15765</name>
</gene>
<reference evidence="2" key="1">
    <citation type="submission" date="2022-01" db="EMBL/GenBank/DDBJ databases">
        <authorList>
            <person name="Karlyshev A.V."/>
            <person name="Jaspars M."/>
        </authorList>
    </citation>
    <scope>NUCLEOTIDE SEQUENCE</scope>
    <source>
        <strain evidence="2">AGSA3-2</strain>
    </source>
</reference>
<evidence type="ECO:0000313" key="2">
    <source>
        <dbReference type="EMBL" id="MCE7510095.1"/>
    </source>
</evidence>
<dbReference type="KEGG" id="axe:P40_16945"/>
<protein>
    <recommendedName>
        <fullName evidence="1">Toxin VasX N-terminal region domain-containing protein</fullName>
    </recommendedName>
</protein>
<proteinExistence type="predicted"/>
<feature type="domain" description="Toxin VasX N-terminal region" evidence="1">
    <location>
        <begin position="47"/>
        <end position="198"/>
    </location>
</feature>
<dbReference type="Proteomes" id="UP001107961">
    <property type="component" value="Unassembled WGS sequence"/>
</dbReference>
<dbReference type="AlphaFoldDB" id="A0A9Q3W3U4"/>
<dbReference type="InterPro" id="IPR046864">
    <property type="entry name" value="VasX_N"/>
</dbReference>
<name>A0A9Q3W3U4_9GAMM</name>
<dbReference type="RefSeq" id="WP_080531451.1">
    <property type="nucleotide sequence ID" value="NZ_CBDDTQ010000006.1"/>
</dbReference>
<keyword evidence="3" id="KW-1185">Reference proteome</keyword>
<organism evidence="2 3">
    <name type="scientific">Alloalcanivorax xenomutans</name>
    <dbReference type="NCBI Taxonomy" id="1094342"/>
    <lineage>
        <taxon>Bacteria</taxon>
        <taxon>Pseudomonadati</taxon>
        <taxon>Pseudomonadota</taxon>
        <taxon>Gammaproteobacteria</taxon>
        <taxon>Oceanospirillales</taxon>
        <taxon>Alcanivoracaceae</taxon>
        <taxon>Alloalcanivorax</taxon>
    </lineage>
</organism>
<evidence type="ECO:0000259" key="1">
    <source>
        <dbReference type="Pfam" id="PF20249"/>
    </source>
</evidence>
<comment type="caution">
    <text evidence="2">The sequence shown here is derived from an EMBL/GenBank/DDBJ whole genome shotgun (WGS) entry which is preliminary data.</text>
</comment>
<dbReference type="Pfam" id="PF20249">
    <property type="entry name" value="VasX_N"/>
    <property type="match status" value="1"/>
</dbReference>